<dbReference type="PANTHER" id="PTHR11319">
    <property type="entry name" value="G PROTEIN-COUPLED RECEPTOR-RELATED"/>
    <property type="match status" value="1"/>
</dbReference>
<evidence type="ECO:0000256" key="8">
    <source>
        <dbReference type="SAM" id="Coils"/>
    </source>
</evidence>
<evidence type="ECO:0000256" key="10">
    <source>
        <dbReference type="SAM" id="SignalP"/>
    </source>
</evidence>
<dbReference type="EMBL" id="CAJJDN010000003">
    <property type="protein sequence ID" value="CAD8048616.1"/>
    <property type="molecule type" value="Genomic_DNA"/>
</dbReference>
<feature type="coiled-coil region" evidence="8">
    <location>
        <begin position="2779"/>
        <end position="2806"/>
    </location>
</feature>
<comment type="subcellular location">
    <subcellularLocation>
        <location evidence="1">Cell envelope</location>
    </subcellularLocation>
    <subcellularLocation>
        <location evidence="2">Cell outer membrane</location>
    </subcellularLocation>
    <subcellularLocation>
        <location evidence="3">Secreted</location>
    </subcellularLocation>
</comment>
<feature type="transmembrane region" description="Helical" evidence="9">
    <location>
        <begin position="2589"/>
        <end position="2615"/>
    </location>
</feature>
<proteinExistence type="predicted"/>
<evidence type="ECO:0000256" key="3">
    <source>
        <dbReference type="ARBA" id="ARBA00004613"/>
    </source>
</evidence>
<keyword evidence="8" id="KW-0175">Coiled coil</keyword>
<reference evidence="11" key="1">
    <citation type="submission" date="2021-01" db="EMBL/GenBank/DDBJ databases">
        <authorList>
            <consortium name="Genoscope - CEA"/>
            <person name="William W."/>
        </authorList>
    </citation>
    <scope>NUCLEOTIDE SEQUENCE</scope>
</reference>
<feature type="transmembrane region" description="Helical" evidence="9">
    <location>
        <begin position="2393"/>
        <end position="2412"/>
    </location>
</feature>
<dbReference type="OrthoDB" id="77931at2759"/>
<feature type="signal peptide" evidence="10">
    <location>
        <begin position="1"/>
        <end position="16"/>
    </location>
</feature>
<feature type="transmembrane region" description="Helical" evidence="9">
    <location>
        <begin position="2453"/>
        <end position="2474"/>
    </location>
</feature>
<evidence type="ECO:0000313" key="12">
    <source>
        <dbReference type="Proteomes" id="UP000692954"/>
    </source>
</evidence>
<keyword evidence="9" id="KW-1133">Transmembrane helix</keyword>
<dbReference type="CDD" id="cd00064">
    <property type="entry name" value="FU"/>
    <property type="match status" value="1"/>
</dbReference>
<keyword evidence="9" id="KW-0812">Transmembrane</keyword>
<feature type="transmembrane region" description="Helical" evidence="9">
    <location>
        <begin position="2653"/>
        <end position="2681"/>
    </location>
</feature>
<comment type="caution">
    <text evidence="11">The sequence shown here is derived from an EMBL/GenBank/DDBJ whole genome shotgun (WGS) entry which is preliminary data.</text>
</comment>
<feature type="transmembrane region" description="Helical" evidence="9">
    <location>
        <begin position="2505"/>
        <end position="2530"/>
    </location>
</feature>
<evidence type="ECO:0000256" key="6">
    <source>
        <dbReference type="ARBA" id="ARBA00023136"/>
    </source>
</evidence>
<keyword evidence="5 10" id="KW-0732">Signal</keyword>
<sequence>MLSFILIVLRIFNLSAYYIVGLNEEVQIETYQLELNPNKYVINSYFAYGLWSRYTPLGQIGQVGPIGFFDSNCFHLHNAVSQQNFDLNLIVYDCLNYETQTIIRRIQFITIDENWHLFEVKIDNNQYEYVWHYFEITQWPLQNRFELLIIQYPEIKLHHVQEDIQFPFKDTQLLLTFGGGLQISQLNTNQILKEISKFSFFPGKFYLYPLSIGTMSISRNAANIALSVFEFRADCLCNYNMQINIPDKVISRLDNFIYTSKNTNCNSYLFSTWIKIQNIYQSSSEFLYKILQLSANFENPQLINNNLATFQLFYKFTSSKNQMIVTTYSYTLPIISINFEDDPFLITKEFDLLHNMQLWQNVLVILNDKQLQISIIFYEGLQQHQYNYEQTVNQFNVVKFKLQYGNVQQLVNDYLSVQFLNSFFFNCLSFIILPELNCDQSCKQCDGPTSQDCLSCPENSNRIYIADQKSCICPYDRVDDINCQDYQNYNFVLVKDDKIDQKCIQGYFQFEGNCIKCPSLISSTAITCLECVYQPQTWESNSFCEITLYNDIQGSVSKFKKTSQQYYIFDGSDLQIRYYQNSKVINEEIENNFELASINFKNFCFQTYSVSSIYRSEKECYQCSLQNCVICQITAFKQICLVCDEYSVLRDGVCVIDTLMGQININTCLAPYYQTSTYQCKLCNINNCQYCFEYLNNDLTKCTLYRSYQSFNINEYHQIGCALCKDNFIFDFTSGICKYEIPKINNCIRSYINLQGQEICTLSKIDDFKIAPEIINCQKYIQNCKQCLQTPQKVIKCILCEDGYTTSITTGQCYKCTITNAKICIEGDYQLKDEWVQLIQSFLIQFLPNQYMYPKSDIQRYIIQLPYQCQQGFKPDPFRNCIKYCDSNCLSCALTEDQPYQYICKECPLDYFKLPLKSAEEGKCIQCPQLCSVCKSRTVQEIKMINPYFIITSDSINYTYKCLQKAQDNNIVIDPYTGIAKYCYNSLCTDIIQYQFDINCQNLQFLIRYQDPQFYQNNININYCNKLGIQKIIIWMRVSFKSEVACNLPSFIDIQNDLKNKIFPLQEVQLKIEGLERIGFYKPLVLINFNTVEIINMALEIRQVSYLNIENNSSKINLIIKDSTIFGSLNEIQQYSINITKWGDLIIENLQIINLNFLNFYLFNYISISPESKIYIYNLTIINSFFNNSILFAFSNLQQKINITRIYLQDCQFYNSSLFSFNQISPNSLSQIDIVNLNLVNITFLSSRLIAPSNQIEINLQDIYIYNNQITNSTLFELNQNLVIQQILLLKNKFFNSIFAYITEIEGLQNSIIIDNFRIQSNDFQTSSIINTKLFTNNIFSKFQLTNFFMKDNYRIFDSGLYLFNINCYQLVIQEFFIINSNNLNHFKLFEIQSIIIENMNYLNDQQIYKVPLSIECLNHKEQNPQLFYISGFSMLLIQNIKIKNQFSIDYSFFHILSNILYSPNIKEIIQIKDVIFEGNIILKQNLGIIISQISIYSEKNQEIFLENIKFQENFFNELNDDPSQTSAGLIFINSLQSYVYFNNLTCQSNGVTNSSNSFIYINSKSVQINQISIKNHNSLDQKIWNQYYDIPKQNQNNQDQTKIIISSIFKFLNKGGMISITSSNIIVILGLFTQILSQSSSIFDIKTQGQGIVQFDSLFINQAEVDLLSQTEIQGSISIFSKNSLLNLKIRNVQFKNVFNRLSSSILSITPSQKYNKIEIQDVILENCLSLINQFMKIEFPQQKLDQNLVLIQNLSINQSHLDWIEYFNKIDPISLSEINKVLIDNAIININECHLIIKGLRCEGTFISPILKISDSQKIQIKNCQINSVKTFYSFSILQFIQTKTQKASIFLEAISIKNITLFQDKIEQIIVQKTFQNKYTADKCTILKNEPLTQVIQTYSFQYILQYLNENTLQTGSLIFIQSISSENIINLKNLLMNQNNYSEKLNGLIYFDLLGFQILKLNEINCIQNKINEFGCLKFIAKKNQEKKIILKNSNFLYNNGTIGSAIYATKVIIDIQNSKFIENIAEQQGGAIYMENCSNNFRIINSFILRNKAQLGGGIYFNGNNQINKNNVINSLILLNSAEKLTDNIVELPHHLILSINNQKMLSTQQISENLTTNTLKLDYYNIIEQGILQNTNYLYLPSSQIIGNFKLWNPKNQGYIQYIYDFSIFLQNSIHEKVSNLINLTCNIQTLTQIQSNQTIENSKYIEILPYNQEKNIFNLEQLTFTFDPYQNNDQILIVQINCSSQLNQKQFIYNFSAKSFKCQLGEFYINDGCQICQYNQGFYSVTYNATKCSIFDKTKFLNITSNKIELLQGFWRPDELSDYTELCFKQQQYCLGGWKVGNNLCSNGHIGGLCEECDNYNIRGGGQFFKDHENQTCQQCYKNSKGILLFILASFWAIFQILLTLKSIDKSNKLFYSLKLGQKVSKILFKLNQDHQSIQIKMFLNFLWIFSLIFSFNIQFSFSFGFVDQISNPTNFMATSLDCYLLEFQNIQLNYSRIIATLLLILLQMITIFIGSQILVLAAKFKNLNSVLSNTGLYLYVSNFASLIKQFSSLLSRRQISNIDYIQGNVSLLFDTESHYIWIYKFIIPGLGFIGCFIPIFLFSLMFIRRKKLDVIKFRKHLCYMFNEYAEHCYYWEFIKIWKKTILIIILTYFETNILLKASLLGLCLLVYQLFTVKIKPFINQKLNSLDLETGQFCSIAIFLAANIYVCEQTANYIYSYLLQSAILLLFIKLCYPFINQIISLNYKMQKMNILILLLKISKLLKTNSKISKNLNSKLIEFKQREQKLKQNIQKLKQHLFYISKNINEYQKLSQQQNKSTFRILTSRETEVIKFMKTDQE</sequence>
<evidence type="ECO:0008006" key="13">
    <source>
        <dbReference type="Google" id="ProtNLM"/>
    </source>
</evidence>
<feature type="transmembrane region" description="Helical" evidence="9">
    <location>
        <begin position="2542"/>
        <end position="2559"/>
    </location>
</feature>
<evidence type="ECO:0000256" key="4">
    <source>
        <dbReference type="ARBA" id="ARBA00022525"/>
    </source>
</evidence>
<organism evidence="11 12">
    <name type="scientific">Paramecium sonneborni</name>
    <dbReference type="NCBI Taxonomy" id="65129"/>
    <lineage>
        <taxon>Eukaryota</taxon>
        <taxon>Sar</taxon>
        <taxon>Alveolata</taxon>
        <taxon>Ciliophora</taxon>
        <taxon>Intramacronucleata</taxon>
        <taxon>Oligohymenophorea</taxon>
        <taxon>Peniculida</taxon>
        <taxon>Parameciidae</taxon>
        <taxon>Paramecium</taxon>
    </lineage>
</organism>
<evidence type="ECO:0000256" key="7">
    <source>
        <dbReference type="ARBA" id="ARBA00023237"/>
    </source>
</evidence>
<dbReference type="Proteomes" id="UP000692954">
    <property type="component" value="Unassembled WGS sequence"/>
</dbReference>
<evidence type="ECO:0000256" key="1">
    <source>
        <dbReference type="ARBA" id="ARBA00004196"/>
    </source>
</evidence>
<evidence type="ECO:0000256" key="9">
    <source>
        <dbReference type="SAM" id="Phobius"/>
    </source>
</evidence>
<feature type="transmembrane region" description="Helical" evidence="9">
    <location>
        <begin position="2701"/>
        <end position="2718"/>
    </location>
</feature>
<accession>A0A8S1K496</accession>
<keyword evidence="6 9" id="KW-0472">Membrane</keyword>
<keyword evidence="12" id="KW-1185">Reference proteome</keyword>
<dbReference type="InterPro" id="IPR003368">
    <property type="entry name" value="POMP_repeat"/>
</dbReference>
<name>A0A8S1K496_9CILI</name>
<protein>
    <recommendedName>
        <fullName evidence="13">Transmembrane protein</fullName>
    </recommendedName>
</protein>
<feature type="transmembrane region" description="Helical" evidence="9">
    <location>
        <begin position="2725"/>
        <end position="2746"/>
    </location>
</feature>
<dbReference type="PANTHER" id="PTHR11319:SF35">
    <property type="entry name" value="OUTER MEMBRANE PROTEIN PMPC-RELATED"/>
    <property type="match status" value="1"/>
</dbReference>
<keyword evidence="4" id="KW-0964">Secreted</keyword>
<dbReference type="NCBIfam" id="TIGR01376">
    <property type="entry name" value="POMP_repeat"/>
    <property type="match status" value="1"/>
</dbReference>
<dbReference type="InterPro" id="IPR006212">
    <property type="entry name" value="Furin_repeat"/>
</dbReference>
<dbReference type="GO" id="GO:0005576">
    <property type="term" value="C:extracellular region"/>
    <property type="evidence" value="ECO:0007669"/>
    <property type="project" value="UniProtKB-SubCell"/>
</dbReference>
<evidence type="ECO:0000256" key="2">
    <source>
        <dbReference type="ARBA" id="ARBA00004442"/>
    </source>
</evidence>
<evidence type="ECO:0000256" key="5">
    <source>
        <dbReference type="ARBA" id="ARBA00022729"/>
    </source>
</evidence>
<gene>
    <name evidence="11" type="ORF">PSON_ATCC_30995.1.T0030343</name>
</gene>
<feature type="chain" id="PRO_5035800156" description="Transmembrane protein" evidence="10">
    <location>
        <begin position="17"/>
        <end position="2848"/>
    </location>
</feature>
<keyword evidence="7" id="KW-0998">Cell outer membrane</keyword>
<evidence type="ECO:0000313" key="11">
    <source>
        <dbReference type="EMBL" id="CAD8048616.1"/>
    </source>
</evidence>